<dbReference type="AlphaFoldDB" id="A0A9K3NBM8"/>
<sequence length="71" mass="8656">MHLFGRYISFYSLESHTSTNFFVIQYSNLQNIVQSNMRYNRLFVSRILKSTIMLLDRKFAFRCRPYIFVCE</sequence>
<evidence type="ECO:0000313" key="2">
    <source>
        <dbReference type="Proteomes" id="UP000215914"/>
    </source>
</evidence>
<comment type="caution">
    <text evidence="1">The sequence shown here is derived from an EMBL/GenBank/DDBJ whole genome shotgun (WGS) entry which is preliminary data.</text>
</comment>
<dbReference type="EMBL" id="MNCJ02000323">
    <property type="protein sequence ID" value="KAF5794482.1"/>
    <property type="molecule type" value="Genomic_DNA"/>
</dbReference>
<accession>A0A9K3NBM8</accession>
<evidence type="ECO:0000313" key="1">
    <source>
        <dbReference type="EMBL" id="KAF5794482.1"/>
    </source>
</evidence>
<gene>
    <name evidence="1" type="ORF">HanXRQr2_Chr08g0328571</name>
</gene>
<dbReference type="Gramene" id="mRNA:HanXRQr2_Chr08g0328571">
    <property type="protein sequence ID" value="CDS:HanXRQr2_Chr08g0328571.1"/>
    <property type="gene ID" value="HanXRQr2_Chr08g0328571"/>
</dbReference>
<protein>
    <submittedName>
        <fullName evidence="1">Uncharacterized protein</fullName>
    </submittedName>
</protein>
<keyword evidence="2" id="KW-1185">Reference proteome</keyword>
<reference evidence="1" key="2">
    <citation type="submission" date="2020-06" db="EMBL/GenBank/DDBJ databases">
        <title>Helianthus annuus Genome sequencing and assembly Release 2.</title>
        <authorList>
            <person name="Gouzy J."/>
            <person name="Langlade N."/>
            <person name="Munos S."/>
        </authorList>
    </citation>
    <scope>NUCLEOTIDE SEQUENCE</scope>
    <source>
        <tissue evidence="1">Leaves</tissue>
    </source>
</reference>
<organism evidence="1 2">
    <name type="scientific">Helianthus annuus</name>
    <name type="common">Common sunflower</name>
    <dbReference type="NCBI Taxonomy" id="4232"/>
    <lineage>
        <taxon>Eukaryota</taxon>
        <taxon>Viridiplantae</taxon>
        <taxon>Streptophyta</taxon>
        <taxon>Embryophyta</taxon>
        <taxon>Tracheophyta</taxon>
        <taxon>Spermatophyta</taxon>
        <taxon>Magnoliopsida</taxon>
        <taxon>eudicotyledons</taxon>
        <taxon>Gunneridae</taxon>
        <taxon>Pentapetalae</taxon>
        <taxon>asterids</taxon>
        <taxon>campanulids</taxon>
        <taxon>Asterales</taxon>
        <taxon>Asteraceae</taxon>
        <taxon>Asteroideae</taxon>
        <taxon>Heliantheae alliance</taxon>
        <taxon>Heliantheae</taxon>
        <taxon>Helianthus</taxon>
    </lineage>
</organism>
<reference evidence="1" key="1">
    <citation type="journal article" date="2017" name="Nature">
        <title>The sunflower genome provides insights into oil metabolism, flowering and Asterid evolution.</title>
        <authorList>
            <person name="Badouin H."/>
            <person name="Gouzy J."/>
            <person name="Grassa C.J."/>
            <person name="Murat F."/>
            <person name="Staton S.E."/>
            <person name="Cottret L."/>
            <person name="Lelandais-Briere C."/>
            <person name="Owens G.L."/>
            <person name="Carrere S."/>
            <person name="Mayjonade B."/>
            <person name="Legrand L."/>
            <person name="Gill N."/>
            <person name="Kane N.C."/>
            <person name="Bowers J.E."/>
            <person name="Hubner S."/>
            <person name="Bellec A."/>
            <person name="Berard A."/>
            <person name="Berges H."/>
            <person name="Blanchet N."/>
            <person name="Boniface M.C."/>
            <person name="Brunel D."/>
            <person name="Catrice O."/>
            <person name="Chaidir N."/>
            <person name="Claudel C."/>
            <person name="Donnadieu C."/>
            <person name="Faraut T."/>
            <person name="Fievet G."/>
            <person name="Helmstetter N."/>
            <person name="King M."/>
            <person name="Knapp S.J."/>
            <person name="Lai Z."/>
            <person name="Le Paslier M.C."/>
            <person name="Lippi Y."/>
            <person name="Lorenzon L."/>
            <person name="Mandel J.R."/>
            <person name="Marage G."/>
            <person name="Marchand G."/>
            <person name="Marquand E."/>
            <person name="Bret-Mestries E."/>
            <person name="Morien E."/>
            <person name="Nambeesan S."/>
            <person name="Nguyen T."/>
            <person name="Pegot-Espagnet P."/>
            <person name="Pouilly N."/>
            <person name="Raftis F."/>
            <person name="Sallet E."/>
            <person name="Schiex T."/>
            <person name="Thomas J."/>
            <person name="Vandecasteele C."/>
            <person name="Vares D."/>
            <person name="Vear F."/>
            <person name="Vautrin S."/>
            <person name="Crespi M."/>
            <person name="Mangin B."/>
            <person name="Burke J.M."/>
            <person name="Salse J."/>
            <person name="Munos S."/>
            <person name="Vincourt P."/>
            <person name="Rieseberg L.H."/>
            <person name="Langlade N.B."/>
        </authorList>
    </citation>
    <scope>NUCLEOTIDE SEQUENCE</scope>
    <source>
        <tissue evidence="1">Leaves</tissue>
    </source>
</reference>
<dbReference type="Proteomes" id="UP000215914">
    <property type="component" value="Unassembled WGS sequence"/>
</dbReference>
<name>A0A9K3NBM8_HELAN</name>
<proteinExistence type="predicted"/>